<evidence type="ECO:0000256" key="1">
    <source>
        <dbReference type="ARBA" id="ARBA00004370"/>
    </source>
</evidence>
<comment type="caution">
    <text evidence="6">The sequence shown here is derived from an EMBL/GenBank/DDBJ whole genome shotgun (WGS) entry which is preliminary data.</text>
</comment>
<evidence type="ECO:0000256" key="3">
    <source>
        <dbReference type="ARBA" id="ARBA00022989"/>
    </source>
</evidence>
<dbReference type="Proteomes" id="UP000837801">
    <property type="component" value="Unassembled WGS sequence"/>
</dbReference>
<keyword evidence="2 5" id="KW-0812">Transmembrane</keyword>
<keyword evidence="4 5" id="KW-0472">Membrane</keyword>
<proteinExistence type="predicted"/>
<evidence type="ECO:0000256" key="4">
    <source>
        <dbReference type="ARBA" id="ARBA00023136"/>
    </source>
</evidence>
<gene>
    <name evidence="6" type="ORF">CLIB1423_02S07954</name>
</gene>
<dbReference type="GO" id="GO:0016020">
    <property type="term" value="C:membrane"/>
    <property type="evidence" value="ECO:0007669"/>
    <property type="project" value="UniProtKB-SubCell"/>
</dbReference>
<comment type="subcellular location">
    <subcellularLocation>
        <location evidence="1">Membrane</location>
    </subcellularLocation>
</comment>
<dbReference type="InterPro" id="IPR056552">
    <property type="entry name" value="Ribonucl_Kappa"/>
</dbReference>
<organism evidence="6 7">
    <name type="scientific">[Candida] railenensis</name>
    <dbReference type="NCBI Taxonomy" id="45579"/>
    <lineage>
        <taxon>Eukaryota</taxon>
        <taxon>Fungi</taxon>
        <taxon>Dikarya</taxon>
        <taxon>Ascomycota</taxon>
        <taxon>Saccharomycotina</taxon>
        <taxon>Pichiomycetes</taxon>
        <taxon>Debaryomycetaceae</taxon>
        <taxon>Kurtzmaniella</taxon>
    </lineage>
</organism>
<accession>A0A9P0VWZ3</accession>
<dbReference type="EMBL" id="CAKXYY010000002">
    <property type="protein sequence ID" value="CAH2350912.1"/>
    <property type="molecule type" value="Genomic_DNA"/>
</dbReference>
<name>A0A9P0VWZ3_9ASCO</name>
<sequence>MKAVVSTGKAYFCTILSSFAIVILSFIGYLFQVEHETMVGSTEDPADGKAVAKTVFGAVFVYLAFFVFCGLQIVLIQRENRIQL</sequence>
<protein>
    <submittedName>
        <fullName evidence="6">Uncharacterized protein</fullName>
    </submittedName>
</protein>
<feature type="transmembrane region" description="Helical" evidence="5">
    <location>
        <begin position="12"/>
        <end position="31"/>
    </location>
</feature>
<keyword evidence="3 5" id="KW-1133">Transmembrane helix</keyword>
<dbReference type="OrthoDB" id="67317at2759"/>
<evidence type="ECO:0000256" key="2">
    <source>
        <dbReference type="ARBA" id="ARBA00022692"/>
    </source>
</evidence>
<dbReference type="AlphaFoldDB" id="A0A9P0VWZ3"/>
<dbReference type="Pfam" id="PF23489">
    <property type="entry name" value="V-ATPase_su_f"/>
    <property type="match status" value="1"/>
</dbReference>
<keyword evidence="7" id="KW-1185">Reference proteome</keyword>
<evidence type="ECO:0000256" key="5">
    <source>
        <dbReference type="SAM" id="Phobius"/>
    </source>
</evidence>
<evidence type="ECO:0000313" key="7">
    <source>
        <dbReference type="Proteomes" id="UP000837801"/>
    </source>
</evidence>
<evidence type="ECO:0000313" key="6">
    <source>
        <dbReference type="EMBL" id="CAH2350912.1"/>
    </source>
</evidence>
<reference evidence="6" key="1">
    <citation type="submission" date="2022-03" db="EMBL/GenBank/DDBJ databases">
        <authorList>
            <person name="Legras J.-L."/>
            <person name="Devillers H."/>
            <person name="Grondin C."/>
        </authorList>
    </citation>
    <scope>NUCLEOTIDE SEQUENCE</scope>
    <source>
        <strain evidence="6">CLIB 1423</strain>
    </source>
</reference>
<feature type="transmembrane region" description="Helical" evidence="5">
    <location>
        <begin position="51"/>
        <end position="76"/>
    </location>
</feature>